<keyword evidence="3" id="KW-0812">Transmembrane</keyword>
<feature type="domain" description="Periplasmic binding protein" evidence="4">
    <location>
        <begin position="58"/>
        <end position="305"/>
    </location>
</feature>
<gene>
    <name evidence="5" type="ORF">IJ22_26590</name>
</gene>
<keyword evidence="3" id="KW-1133">Transmembrane helix</keyword>
<keyword evidence="3" id="KW-0472">Membrane</keyword>
<dbReference type="Pfam" id="PF13407">
    <property type="entry name" value="Peripla_BP_4"/>
    <property type="match status" value="1"/>
</dbReference>
<dbReference type="InterPro" id="IPR028082">
    <property type="entry name" value="Peripla_BP_I"/>
</dbReference>
<dbReference type="GO" id="GO:0030288">
    <property type="term" value="C:outer membrane-bounded periplasmic space"/>
    <property type="evidence" value="ECO:0007669"/>
    <property type="project" value="TreeGrafter"/>
</dbReference>
<dbReference type="Proteomes" id="UP000061660">
    <property type="component" value="Chromosome"/>
</dbReference>
<dbReference type="KEGG" id="pnp:IJ22_26590"/>
<dbReference type="GO" id="GO:0030246">
    <property type="term" value="F:carbohydrate binding"/>
    <property type="evidence" value="ECO:0007669"/>
    <property type="project" value="TreeGrafter"/>
</dbReference>
<evidence type="ECO:0000256" key="3">
    <source>
        <dbReference type="SAM" id="Phobius"/>
    </source>
</evidence>
<evidence type="ECO:0000313" key="5">
    <source>
        <dbReference type="EMBL" id="ALS23032.1"/>
    </source>
</evidence>
<feature type="transmembrane region" description="Helical" evidence="3">
    <location>
        <begin position="9"/>
        <end position="31"/>
    </location>
</feature>
<reference evidence="5 6" key="2">
    <citation type="journal article" date="2016" name="Genome Announc.">
        <title>Complete Genome Sequences of Two Interactive Moderate Thermophiles, Paenibacillus napthalenovorans 32O-Y and Paenibacillus sp. 32O-W.</title>
        <authorList>
            <person name="Butler R.R.III."/>
            <person name="Wang J."/>
            <person name="Stark B.C."/>
            <person name="Pombert J.F."/>
        </authorList>
    </citation>
    <scope>NUCLEOTIDE SEQUENCE [LARGE SCALE GENOMIC DNA]</scope>
    <source>
        <strain evidence="5 6">32O-Y</strain>
    </source>
</reference>
<dbReference type="EMBL" id="CP013652">
    <property type="protein sequence ID" value="ALS23032.1"/>
    <property type="molecule type" value="Genomic_DNA"/>
</dbReference>
<name>A0A0U2U9Z9_9BACL</name>
<accession>A0A0U2U9Z9</accession>
<comment type="subcellular location">
    <subcellularLocation>
        <location evidence="1">Cell envelope</location>
    </subcellularLocation>
</comment>
<dbReference type="InterPro" id="IPR050555">
    <property type="entry name" value="Bact_Solute-Bind_Prot2"/>
</dbReference>
<dbReference type="CDD" id="cd06314">
    <property type="entry name" value="PBP1_tmGBP"/>
    <property type="match status" value="1"/>
</dbReference>
<keyword evidence="6" id="KW-1185">Reference proteome</keyword>
<evidence type="ECO:0000259" key="4">
    <source>
        <dbReference type="Pfam" id="PF13407"/>
    </source>
</evidence>
<evidence type="ECO:0000256" key="2">
    <source>
        <dbReference type="ARBA" id="ARBA00007639"/>
    </source>
</evidence>
<organism evidence="5 6">
    <name type="scientific">Paenibacillus naphthalenovorans</name>
    <dbReference type="NCBI Taxonomy" id="162209"/>
    <lineage>
        <taxon>Bacteria</taxon>
        <taxon>Bacillati</taxon>
        <taxon>Bacillota</taxon>
        <taxon>Bacilli</taxon>
        <taxon>Bacillales</taxon>
        <taxon>Paenibacillaceae</taxon>
        <taxon>Paenibacillus</taxon>
    </lineage>
</organism>
<dbReference type="InterPro" id="IPR025997">
    <property type="entry name" value="SBP_2_dom"/>
</dbReference>
<dbReference type="PANTHER" id="PTHR30036:SF7">
    <property type="entry name" value="ABC TRANSPORTER PERIPLASMIC-BINDING PROTEIN YPHF"/>
    <property type="match status" value="1"/>
</dbReference>
<dbReference type="RefSeq" id="WP_062409100.1">
    <property type="nucleotide sequence ID" value="NZ_JBCMGM010000105.1"/>
</dbReference>
<dbReference type="PANTHER" id="PTHR30036">
    <property type="entry name" value="D-XYLOSE-BINDING PERIPLASMIC PROTEIN"/>
    <property type="match status" value="1"/>
</dbReference>
<dbReference type="STRING" id="162209.IJ22_26590"/>
<reference evidence="6" key="1">
    <citation type="submission" date="2015-12" db="EMBL/GenBank/DDBJ databases">
        <title>Complete genome sequences of two moderately thermophilic Paenibacillus species.</title>
        <authorList>
            <person name="Butler R.III."/>
            <person name="Wang J."/>
            <person name="Stark B.C."/>
            <person name="Pombert J.-F."/>
        </authorList>
    </citation>
    <scope>NUCLEOTIDE SEQUENCE [LARGE SCALE GENOMIC DNA]</scope>
    <source>
        <strain evidence="6">32O-Y</strain>
    </source>
</reference>
<protein>
    <submittedName>
        <fullName evidence="5">LacI family transcriptional regulator</fullName>
    </submittedName>
</protein>
<comment type="similarity">
    <text evidence="2">Belongs to the bacterial solute-binding protein 2 family.</text>
</comment>
<dbReference type="AlphaFoldDB" id="A0A0U2U9Z9"/>
<sequence>MEIKVKQIWFLYFVLFAALLSGSFWLGISFYQSWELAKDARRHFTENANPVKQKQILLVSEEAKHPYWDVVLKGAQAAAGEDLRIDLQGPYRASIEEHRLLIERAIASKVDGIITQGLDDVFVPVINKAVEAGIPLITIDTDAPQSKRLAFVGTDNYRAGVQIGNYLKAHRHDPAHIGIISGNPEGQHMKLRIEGFKEAIKDRRDFTIVALEGSQISKLEAVKKAYEMLKEHPDINVMFGVSALDGPGIAQAVNKYFPARQIDIIAFDDLPETVELIKQGVIQAAVQQKSYLMGFKSVELMRRIIHRKPVSPMNYTESFIIDRSSMDAYLQTREE</sequence>
<dbReference type="Gene3D" id="3.40.50.2300">
    <property type="match status" value="2"/>
</dbReference>
<dbReference type="SUPFAM" id="SSF53822">
    <property type="entry name" value="Periplasmic binding protein-like I"/>
    <property type="match status" value="1"/>
</dbReference>
<dbReference type="PATRIC" id="fig|162209.4.peg.2830"/>
<proteinExistence type="inferred from homology"/>
<evidence type="ECO:0000256" key="1">
    <source>
        <dbReference type="ARBA" id="ARBA00004196"/>
    </source>
</evidence>
<evidence type="ECO:0000313" key="6">
    <source>
        <dbReference type="Proteomes" id="UP000061660"/>
    </source>
</evidence>